<dbReference type="Pfam" id="PF10373">
    <property type="entry name" value="EST1_DNA_bind"/>
    <property type="match status" value="1"/>
</dbReference>
<feature type="region of interest" description="Disordered" evidence="1">
    <location>
        <begin position="616"/>
        <end position="662"/>
    </location>
</feature>
<dbReference type="PANTHER" id="PTHR15696:SF0">
    <property type="entry name" value="TELOMERASE-BINDING PROTEIN EST1A"/>
    <property type="match status" value="1"/>
</dbReference>
<feature type="domain" description="Telomerase activating protein Est1-like N-terminal" evidence="3">
    <location>
        <begin position="66"/>
        <end position="180"/>
    </location>
</feature>
<keyword evidence="5" id="KW-1185">Reference proteome</keyword>
<proteinExistence type="predicted"/>
<sequence length="928" mass="103948">MDPSLEQTFSVQDLYKTTVELDKELRNVLRQKNPFHDEAVILRSRIKTLYEQIVFMDYEFATLKEVEINLWKTVFYKVIEDYRRKLRHISSERTKSSELKRVKNSFRSFLQEAAGFYVSFKQKLATDFQLCLPQTFLNKALLFDIQPESLVAEKTRSKALFSYQQSLIYLGDLARYREMYTDRQQKNWSAAIEYYNEALALVPTNGNPHNQLAVVSSYCGDELGTIYHYYRSLVTSQPFLTAKENIDLLFQRSKKIYDSSPKSSDDGASNGVERSSLRKGNKVDEGAVKGFIKEYIYLHGILHMRADLNSFPAFKDSVISKFRELLDSRSFDADQILEITLINIAALHVFRHYKNNSEDKNTSSTTLQASRNGVLERHLYLLIIEMFQVMMDVGSNVFEVIATKQAEIESSRDRPEFPACVKRILPSARVNVQWIMKNLNLYQLSSTQVRRTAAERDTIRSFWQSFVTFMNHLQVKFGGTVVNQIASMKEDFEIQGFIAIKPEIDISNCSLVRPKLDSQSETKLRAVSMIHDAKKLVELQMVPLAFDPQSPIPFSFDESRVFEEPSKDSVTAEETPRMSDPMAAALASVPDLIRNITSSMYSSSASPGFGYGFKVSQGSSSDEENESLPFGARPRHSKNSIVVGSGRTARSSNSTPYNQSPELTHETFDLHTDAPVGVKALNNNEEPCSANGKAFNLWNQYGPKSVYESRRSSYNNSPSAVGAPLPSVGNSLSGTNVPTQNSSLVNEQFGGYSPFPQPTCSEQYRRETPSGLGILTGIQSKGFGLGGSTSYDKPNVQSSSLFSGSTHSAGNSRTNSFSLLGQHSYIEPNNSNYESSNSLFSESMGMPSFDATTSPVDGQPGKTKSPICPPPGFSTSSYRDHPSDRSRGTGNNDSYFGYPPYRSSSLDAQSHYFNGILNSGVATTDQYR</sequence>
<evidence type="ECO:0000313" key="4">
    <source>
        <dbReference type="EMBL" id="KAK9766895.1"/>
    </source>
</evidence>
<evidence type="ECO:0008006" key="6">
    <source>
        <dbReference type="Google" id="ProtNLM"/>
    </source>
</evidence>
<comment type="caution">
    <text evidence="4">The sequence shown here is derived from an EMBL/GenBank/DDBJ whole genome shotgun (WGS) entry which is preliminary data.</text>
</comment>
<dbReference type="PANTHER" id="PTHR15696">
    <property type="entry name" value="SMG-7 SUPPRESSOR WITH MORPHOLOGICAL EFFECT ON GENITALIA PROTEIN 7"/>
    <property type="match status" value="1"/>
</dbReference>
<evidence type="ECO:0000259" key="3">
    <source>
        <dbReference type="Pfam" id="PF10374"/>
    </source>
</evidence>
<evidence type="ECO:0000256" key="1">
    <source>
        <dbReference type="SAM" id="MobiDB-lite"/>
    </source>
</evidence>
<evidence type="ECO:0000313" key="5">
    <source>
        <dbReference type="Proteomes" id="UP001479436"/>
    </source>
</evidence>
<feature type="region of interest" description="Disordered" evidence="1">
    <location>
        <begin position="844"/>
        <end position="901"/>
    </location>
</feature>
<evidence type="ECO:0000259" key="2">
    <source>
        <dbReference type="Pfam" id="PF10373"/>
    </source>
</evidence>
<organism evidence="4 5">
    <name type="scientific">Basidiobolus ranarum</name>
    <dbReference type="NCBI Taxonomy" id="34480"/>
    <lineage>
        <taxon>Eukaryota</taxon>
        <taxon>Fungi</taxon>
        <taxon>Fungi incertae sedis</taxon>
        <taxon>Zoopagomycota</taxon>
        <taxon>Entomophthoromycotina</taxon>
        <taxon>Basidiobolomycetes</taxon>
        <taxon>Basidiobolales</taxon>
        <taxon>Basidiobolaceae</taxon>
        <taxon>Basidiobolus</taxon>
    </lineage>
</organism>
<feature type="compositionally biased region" description="Polar residues" evidence="1">
    <location>
        <begin position="728"/>
        <end position="741"/>
    </location>
</feature>
<feature type="region of interest" description="Disordered" evidence="1">
    <location>
        <begin position="258"/>
        <end position="277"/>
    </location>
</feature>
<dbReference type="InterPro" id="IPR045153">
    <property type="entry name" value="Est1/Ebs1-like"/>
</dbReference>
<dbReference type="EMBL" id="JASJQH010000115">
    <property type="protein sequence ID" value="KAK9766895.1"/>
    <property type="molecule type" value="Genomic_DNA"/>
</dbReference>
<protein>
    <recommendedName>
        <fullName evidence="6">Telomerase activating protein Est1</fullName>
    </recommendedName>
</protein>
<dbReference type="Proteomes" id="UP001479436">
    <property type="component" value="Unassembled WGS sequence"/>
</dbReference>
<dbReference type="Gene3D" id="1.25.40.10">
    <property type="entry name" value="Tetratricopeptide repeat domain"/>
    <property type="match status" value="1"/>
</dbReference>
<gene>
    <name evidence="4" type="ORF">K7432_003684</name>
</gene>
<feature type="domain" description="DNA/RNA-binding" evidence="2">
    <location>
        <begin position="191"/>
        <end position="502"/>
    </location>
</feature>
<name>A0ABR2WZD6_9FUNG</name>
<dbReference type="InterPro" id="IPR011990">
    <property type="entry name" value="TPR-like_helical_dom_sf"/>
</dbReference>
<feature type="compositionally biased region" description="Basic and acidic residues" evidence="1">
    <location>
        <begin position="878"/>
        <end position="887"/>
    </location>
</feature>
<feature type="region of interest" description="Disordered" evidence="1">
    <location>
        <begin position="709"/>
        <end position="741"/>
    </location>
</feature>
<dbReference type="InterPro" id="IPR018834">
    <property type="entry name" value="DNA/RNA-bd_Est1-type"/>
</dbReference>
<dbReference type="InterPro" id="IPR019458">
    <property type="entry name" value="Est1-like_N"/>
</dbReference>
<feature type="compositionally biased region" description="Polar residues" evidence="1">
    <location>
        <begin position="648"/>
        <end position="662"/>
    </location>
</feature>
<dbReference type="Pfam" id="PF10374">
    <property type="entry name" value="EST1"/>
    <property type="match status" value="1"/>
</dbReference>
<accession>A0ABR2WZD6</accession>
<dbReference type="SUPFAM" id="SSF48452">
    <property type="entry name" value="TPR-like"/>
    <property type="match status" value="1"/>
</dbReference>
<reference evidence="4 5" key="1">
    <citation type="submission" date="2023-04" db="EMBL/GenBank/DDBJ databases">
        <title>Genome of Basidiobolus ranarum AG-B5.</title>
        <authorList>
            <person name="Stajich J.E."/>
            <person name="Carter-House D."/>
            <person name="Gryganskyi A."/>
        </authorList>
    </citation>
    <scope>NUCLEOTIDE SEQUENCE [LARGE SCALE GENOMIC DNA]</scope>
    <source>
        <strain evidence="4 5">AG-B5</strain>
    </source>
</reference>